<evidence type="ECO:0000313" key="4">
    <source>
        <dbReference type="Proteomes" id="UP000801492"/>
    </source>
</evidence>
<evidence type="ECO:0000313" key="3">
    <source>
        <dbReference type="EMBL" id="KAF2887715.1"/>
    </source>
</evidence>
<dbReference type="CDD" id="cd23992">
    <property type="entry name" value="PBP_GOBP"/>
    <property type="match status" value="1"/>
</dbReference>
<dbReference type="Pfam" id="PF01395">
    <property type="entry name" value="PBP_GOBP"/>
    <property type="match status" value="1"/>
</dbReference>
<dbReference type="GO" id="GO:0007608">
    <property type="term" value="P:sensory perception of smell"/>
    <property type="evidence" value="ECO:0007669"/>
    <property type="project" value="TreeGrafter"/>
</dbReference>
<accession>A0A8K0G0V7</accession>
<gene>
    <name evidence="3" type="ORF">ILUMI_18458</name>
</gene>
<feature type="chain" id="PRO_5035472742" evidence="2">
    <location>
        <begin position="17"/>
        <end position="118"/>
    </location>
</feature>
<dbReference type="PANTHER" id="PTHR11857">
    <property type="entry name" value="ODORANT BINDING PROTEIN-RELATED"/>
    <property type="match status" value="1"/>
</dbReference>
<comment type="caution">
    <text evidence="3">The sequence shown here is derived from an EMBL/GenBank/DDBJ whole genome shotgun (WGS) entry which is preliminary data.</text>
</comment>
<evidence type="ECO:0000256" key="1">
    <source>
        <dbReference type="ARBA" id="ARBA00022729"/>
    </source>
</evidence>
<keyword evidence="1 2" id="KW-0732">Signal</keyword>
<feature type="non-terminal residue" evidence="3">
    <location>
        <position position="118"/>
    </location>
</feature>
<dbReference type="Proteomes" id="UP000801492">
    <property type="component" value="Unassembled WGS sequence"/>
</dbReference>
<organism evidence="3 4">
    <name type="scientific">Ignelater luminosus</name>
    <name type="common">Cucubano</name>
    <name type="synonym">Pyrophorus luminosus</name>
    <dbReference type="NCBI Taxonomy" id="2038154"/>
    <lineage>
        <taxon>Eukaryota</taxon>
        <taxon>Metazoa</taxon>
        <taxon>Ecdysozoa</taxon>
        <taxon>Arthropoda</taxon>
        <taxon>Hexapoda</taxon>
        <taxon>Insecta</taxon>
        <taxon>Pterygota</taxon>
        <taxon>Neoptera</taxon>
        <taxon>Endopterygota</taxon>
        <taxon>Coleoptera</taxon>
        <taxon>Polyphaga</taxon>
        <taxon>Elateriformia</taxon>
        <taxon>Elateroidea</taxon>
        <taxon>Elateridae</taxon>
        <taxon>Agrypninae</taxon>
        <taxon>Pyrophorini</taxon>
        <taxon>Ignelater</taxon>
    </lineage>
</organism>
<evidence type="ECO:0000256" key="2">
    <source>
        <dbReference type="SAM" id="SignalP"/>
    </source>
</evidence>
<dbReference type="GO" id="GO:0005549">
    <property type="term" value="F:odorant binding"/>
    <property type="evidence" value="ECO:0007669"/>
    <property type="project" value="InterPro"/>
</dbReference>
<keyword evidence="4" id="KW-1185">Reference proteome</keyword>
<dbReference type="AlphaFoldDB" id="A0A8K0G0V7"/>
<dbReference type="InterPro" id="IPR036728">
    <property type="entry name" value="PBP_GOBP_sf"/>
</dbReference>
<proteinExistence type="predicted"/>
<dbReference type="SUPFAM" id="SSF47565">
    <property type="entry name" value="Insect pheromone/odorant-binding proteins"/>
    <property type="match status" value="1"/>
</dbReference>
<name>A0A8K0G0V7_IGNLU</name>
<dbReference type="Gene3D" id="1.10.238.20">
    <property type="entry name" value="Pheromone/general odorant binding protein domain"/>
    <property type="match status" value="1"/>
</dbReference>
<dbReference type="PANTHER" id="PTHR11857:SF42">
    <property type="entry name" value="GENERAL ODORANT-BINDING PROTEIN 19D-RELATED"/>
    <property type="match status" value="1"/>
</dbReference>
<reference evidence="3" key="1">
    <citation type="submission" date="2019-08" db="EMBL/GenBank/DDBJ databases">
        <title>The genome of the North American firefly Photinus pyralis.</title>
        <authorList>
            <consortium name="Photinus pyralis genome working group"/>
            <person name="Fallon T.R."/>
            <person name="Sander Lower S.E."/>
            <person name="Weng J.-K."/>
        </authorList>
    </citation>
    <scope>NUCLEOTIDE SEQUENCE</scope>
    <source>
        <strain evidence="3">TRF0915ILg1</strain>
        <tissue evidence="3">Whole body</tissue>
    </source>
</reference>
<feature type="signal peptide" evidence="2">
    <location>
        <begin position="1"/>
        <end position="16"/>
    </location>
</feature>
<dbReference type="InterPro" id="IPR006170">
    <property type="entry name" value="PBP/GOBP"/>
</dbReference>
<protein>
    <submittedName>
        <fullName evidence="3">Uncharacterized protein</fullName>
    </submittedName>
</protein>
<dbReference type="GO" id="GO:0005615">
    <property type="term" value="C:extracellular space"/>
    <property type="evidence" value="ECO:0007669"/>
    <property type="project" value="TreeGrafter"/>
</dbReference>
<sequence length="118" mass="12902">MKYFVLLSCVLVIAYGLPADVEKKIKEYLLKTGGECKTEIGASDDDIAPIKAHQPPTTQNGKCFLACMHKKFGIQSADGKIDEDGSYALVDKMKILDNDLAEKMKKVTDTCLAEVTEG</sequence>
<dbReference type="EMBL" id="VTPC01082133">
    <property type="protein sequence ID" value="KAF2887715.1"/>
    <property type="molecule type" value="Genomic_DNA"/>
</dbReference>
<dbReference type="OrthoDB" id="6595846at2759"/>